<organism evidence="1 2">
    <name type="scientific">Diphasiastrum complanatum</name>
    <name type="common">Issler's clubmoss</name>
    <name type="synonym">Lycopodium complanatum</name>
    <dbReference type="NCBI Taxonomy" id="34168"/>
    <lineage>
        <taxon>Eukaryota</taxon>
        <taxon>Viridiplantae</taxon>
        <taxon>Streptophyta</taxon>
        <taxon>Embryophyta</taxon>
        <taxon>Tracheophyta</taxon>
        <taxon>Lycopodiopsida</taxon>
        <taxon>Lycopodiales</taxon>
        <taxon>Lycopodiaceae</taxon>
        <taxon>Lycopodioideae</taxon>
        <taxon>Diphasiastrum</taxon>
    </lineage>
</organism>
<dbReference type="Proteomes" id="UP001162992">
    <property type="component" value="Chromosome 8"/>
</dbReference>
<evidence type="ECO:0000313" key="2">
    <source>
        <dbReference type="Proteomes" id="UP001162992"/>
    </source>
</evidence>
<protein>
    <submittedName>
        <fullName evidence="1">Uncharacterized protein</fullName>
    </submittedName>
</protein>
<keyword evidence="2" id="KW-1185">Reference proteome</keyword>
<evidence type="ECO:0000313" key="1">
    <source>
        <dbReference type="EMBL" id="KAJ7545894.1"/>
    </source>
</evidence>
<proteinExistence type="predicted"/>
<name>A0ACC2CV53_DIPCM</name>
<sequence>MRWSGNLEPVFYASWVSLILLPLIKLYVLLIRAHVDLFATYKVLTEPALFQKAPAFRNRIHCLLSSVNKSEAESICDATAMHIAMTLDAVYLRGLIAAILSIVQHSDCPPCSKT</sequence>
<reference evidence="2" key="1">
    <citation type="journal article" date="2024" name="Proc. Natl. Acad. Sci. U.S.A.">
        <title>Extraordinary preservation of gene collinearity over three hundred million years revealed in homosporous lycophytes.</title>
        <authorList>
            <person name="Li C."/>
            <person name="Wickell D."/>
            <person name="Kuo L.Y."/>
            <person name="Chen X."/>
            <person name="Nie B."/>
            <person name="Liao X."/>
            <person name="Peng D."/>
            <person name="Ji J."/>
            <person name="Jenkins J."/>
            <person name="Williams M."/>
            <person name="Shu S."/>
            <person name="Plott C."/>
            <person name="Barry K."/>
            <person name="Rajasekar S."/>
            <person name="Grimwood J."/>
            <person name="Han X."/>
            <person name="Sun S."/>
            <person name="Hou Z."/>
            <person name="He W."/>
            <person name="Dai G."/>
            <person name="Sun C."/>
            <person name="Schmutz J."/>
            <person name="Leebens-Mack J.H."/>
            <person name="Li F.W."/>
            <person name="Wang L."/>
        </authorList>
    </citation>
    <scope>NUCLEOTIDE SEQUENCE [LARGE SCALE GENOMIC DNA]</scope>
    <source>
        <strain evidence="2">cv. PW_Plant_1</strain>
    </source>
</reference>
<dbReference type="EMBL" id="CM055099">
    <property type="protein sequence ID" value="KAJ7545894.1"/>
    <property type="molecule type" value="Genomic_DNA"/>
</dbReference>
<accession>A0ACC2CV53</accession>
<comment type="caution">
    <text evidence="1">The sequence shown here is derived from an EMBL/GenBank/DDBJ whole genome shotgun (WGS) entry which is preliminary data.</text>
</comment>
<gene>
    <name evidence="1" type="ORF">O6H91_08G015400</name>
</gene>